<evidence type="ECO:0000256" key="5">
    <source>
        <dbReference type="ARBA" id="ARBA00022989"/>
    </source>
</evidence>
<keyword evidence="4 7" id="KW-0812">Transmembrane</keyword>
<dbReference type="AlphaFoldDB" id="V9IS27"/>
<evidence type="ECO:0000256" key="3">
    <source>
        <dbReference type="ARBA" id="ARBA00022475"/>
    </source>
</evidence>
<dbReference type="GO" id="GO:0005886">
    <property type="term" value="C:plasma membrane"/>
    <property type="evidence" value="ECO:0007669"/>
    <property type="project" value="UniProtKB-SubCell"/>
</dbReference>
<feature type="transmembrane region" description="Helical" evidence="7">
    <location>
        <begin position="178"/>
        <end position="200"/>
    </location>
</feature>
<dbReference type="GO" id="GO:0004713">
    <property type="term" value="F:protein tyrosine kinase activity"/>
    <property type="evidence" value="ECO:0007669"/>
    <property type="project" value="TreeGrafter"/>
</dbReference>
<dbReference type="Pfam" id="PF02706">
    <property type="entry name" value="Wzz"/>
    <property type="match status" value="1"/>
</dbReference>
<evidence type="ECO:0000256" key="2">
    <source>
        <dbReference type="ARBA" id="ARBA00006683"/>
    </source>
</evidence>
<dbReference type="EMBL" id="JN225287">
    <property type="protein sequence ID" value="AFK65481.1"/>
    <property type="molecule type" value="Genomic_DNA"/>
</dbReference>
<reference evidence="9" key="1">
    <citation type="submission" date="2011-07" db="EMBL/GenBank/DDBJ databases">
        <title>Some potential microbial weathering related gene sequences of Bacillus mucilaginosus.</title>
        <authorList>
            <person name="Lian B."/>
            <person name="Xiao B."/>
        </authorList>
    </citation>
    <scope>NUCLEOTIDE SEQUENCE</scope>
    <source>
        <strain evidence="9">K02</strain>
    </source>
</reference>
<dbReference type="InterPro" id="IPR003856">
    <property type="entry name" value="LPS_length_determ_N"/>
</dbReference>
<evidence type="ECO:0000256" key="1">
    <source>
        <dbReference type="ARBA" id="ARBA00004651"/>
    </source>
</evidence>
<comment type="similarity">
    <text evidence="2">Belongs to the CpsC/CapA family.</text>
</comment>
<keyword evidence="5 7" id="KW-1133">Transmembrane helix</keyword>
<proteinExistence type="inferred from homology"/>
<dbReference type="InterPro" id="IPR050445">
    <property type="entry name" value="Bact_polysacc_biosynth/exp"/>
</dbReference>
<evidence type="ECO:0000256" key="6">
    <source>
        <dbReference type="ARBA" id="ARBA00023136"/>
    </source>
</evidence>
<name>V9IS27_9BACL</name>
<keyword evidence="3" id="KW-1003">Cell membrane</keyword>
<sequence length="218" mass="24135">MEEPMELSELISIILRRIWILLIAVLVCVGAAAYVSYFHMEKEYEASASMYVLKSNKTPSNNLYQELLAGSSLVKDYKELIKSKTVLKQVKDQLERSHTWAAQMTVEQLSQKLEISNKNDTHILVAAAKDTSPERAAVIANQVAVVFIEYSRQITVDESVQLIDAAESADAPSQPKPLINMAVAAVVGVLVGLLAIFLQVQSQRSTTARRGKKPLEFS</sequence>
<organism evidence="9">
    <name type="scientific">Paenibacillus mucilaginosus K02</name>
    <dbReference type="NCBI Taxonomy" id="997761"/>
    <lineage>
        <taxon>Bacteria</taxon>
        <taxon>Bacillati</taxon>
        <taxon>Bacillota</taxon>
        <taxon>Bacilli</taxon>
        <taxon>Bacillales</taxon>
        <taxon>Paenibacillaceae</taxon>
        <taxon>Paenibacillus</taxon>
    </lineage>
</organism>
<feature type="transmembrane region" description="Helical" evidence="7">
    <location>
        <begin position="18"/>
        <end position="40"/>
    </location>
</feature>
<evidence type="ECO:0000256" key="4">
    <source>
        <dbReference type="ARBA" id="ARBA00022692"/>
    </source>
</evidence>
<accession>V9IS27</accession>
<keyword evidence="6 7" id="KW-0472">Membrane</keyword>
<comment type="subcellular location">
    <subcellularLocation>
        <location evidence="1">Cell membrane</location>
        <topology evidence="1">Multi-pass membrane protein</topology>
    </subcellularLocation>
</comment>
<evidence type="ECO:0000256" key="7">
    <source>
        <dbReference type="SAM" id="Phobius"/>
    </source>
</evidence>
<dbReference type="PANTHER" id="PTHR32309">
    <property type="entry name" value="TYROSINE-PROTEIN KINASE"/>
    <property type="match status" value="1"/>
</dbReference>
<feature type="domain" description="Polysaccharide chain length determinant N-terminal" evidence="8">
    <location>
        <begin position="5"/>
        <end position="94"/>
    </location>
</feature>
<protein>
    <submittedName>
        <fullName evidence="9">Lipopolysaccharide biosynthesis protein</fullName>
    </submittedName>
</protein>
<dbReference type="PANTHER" id="PTHR32309:SF13">
    <property type="entry name" value="FERRIC ENTEROBACTIN TRANSPORT PROTEIN FEPE"/>
    <property type="match status" value="1"/>
</dbReference>
<evidence type="ECO:0000259" key="8">
    <source>
        <dbReference type="Pfam" id="PF02706"/>
    </source>
</evidence>
<evidence type="ECO:0000313" key="9">
    <source>
        <dbReference type="EMBL" id="AFK65481.1"/>
    </source>
</evidence>